<evidence type="ECO:0000256" key="1">
    <source>
        <dbReference type="SAM" id="MobiDB-lite"/>
    </source>
</evidence>
<gene>
    <name evidence="2" type="ORF">MANY_23920</name>
</gene>
<dbReference type="Proteomes" id="UP000467249">
    <property type="component" value="Chromosome"/>
</dbReference>
<protein>
    <submittedName>
        <fullName evidence="2">Uncharacterized protein</fullName>
    </submittedName>
</protein>
<dbReference type="KEGG" id="many:MANY_23920"/>
<sequence length="127" mass="12967">MAAGEAVAEPMVAVAPAATTEAGEGPDRAATRVVGEAEVARRVRLVRQGSTVAAEGLAMAAEVGRPVRPAGDPAMAAEVGRPVRPAEDPAMVAEVGRPVRPAGVRQVRPVRQAEVVVARPARPGWAP</sequence>
<accession>A0A6N4W8J5</accession>
<evidence type="ECO:0000313" key="3">
    <source>
        <dbReference type="Proteomes" id="UP000467249"/>
    </source>
</evidence>
<keyword evidence="3" id="KW-1185">Reference proteome</keyword>
<evidence type="ECO:0000313" key="2">
    <source>
        <dbReference type="EMBL" id="BBZ77055.1"/>
    </source>
</evidence>
<reference evidence="2 3" key="1">
    <citation type="journal article" date="2019" name="Emerg. Microbes Infect.">
        <title>Comprehensive subspecies identification of 175 nontuberculous mycobacteria species based on 7547 genomic profiles.</title>
        <authorList>
            <person name="Matsumoto Y."/>
            <person name="Kinjo T."/>
            <person name="Motooka D."/>
            <person name="Nabeya D."/>
            <person name="Jung N."/>
            <person name="Uechi K."/>
            <person name="Horii T."/>
            <person name="Iida T."/>
            <person name="Fujita J."/>
            <person name="Nakamura S."/>
        </authorList>
    </citation>
    <scope>NUCLEOTIDE SEQUENCE [LARGE SCALE GENOMIC DNA]</scope>
    <source>
        <strain evidence="2 3">JCM 30275</strain>
    </source>
</reference>
<name>A0A6N4W8J5_9MYCO</name>
<feature type="region of interest" description="Disordered" evidence="1">
    <location>
        <begin position="1"/>
        <end position="30"/>
    </location>
</feature>
<dbReference type="AlphaFoldDB" id="A0A6N4W8J5"/>
<feature type="compositionally biased region" description="Low complexity" evidence="1">
    <location>
        <begin position="1"/>
        <end position="23"/>
    </location>
</feature>
<dbReference type="EMBL" id="AP022620">
    <property type="protein sequence ID" value="BBZ77055.1"/>
    <property type="molecule type" value="Genomic_DNA"/>
</dbReference>
<proteinExistence type="predicted"/>
<organism evidence="2 3">
    <name type="scientific">Mycolicibacterium anyangense</name>
    <dbReference type="NCBI Taxonomy" id="1431246"/>
    <lineage>
        <taxon>Bacteria</taxon>
        <taxon>Bacillati</taxon>
        <taxon>Actinomycetota</taxon>
        <taxon>Actinomycetes</taxon>
        <taxon>Mycobacteriales</taxon>
        <taxon>Mycobacteriaceae</taxon>
        <taxon>Mycolicibacterium</taxon>
    </lineage>
</organism>